<comment type="caution">
    <text evidence="1">The sequence shown here is derived from an EMBL/GenBank/DDBJ whole genome shotgun (WGS) entry which is preliminary data.</text>
</comment>
<keyword evidence="2" id="KW-1185">Reference proteome</keyword>
<dbReference type="AlphaFoldDB" id="A0A5F1YE96"/>
<organism evidence="1 2">
    <name type="scientific">Leptospira gomenensis</name>
    <dbReference type="NCBI Taxonomy" id="2484974"/>
    <lineage>
        <taxon>Bacteria</taxon>
        <taxon>Pseudomonadati</taxon>
        <taxon>Spirochaetota</taxon>
        <taxon>Spirochaetia</taxon>
        <taxon>Leptospirales</taxon>
        <taxon>Leptospiraceae</taxon>
        <taxon>Leptospira</taxon>
    </lineage>
</organism>
<dbReference type="RefSeq" id="WP_135595557.1">
    <property type="nucleotide sequence ID" value="NZ_RQEZ01000086.1"/>
</dbReference>
<reference evidence="1" key="1">
    <citation type="journal article" date="2019" name="PLoS Negl. Trop. Dis.">
        <title>Revisiting the worldwide diversity of Leptospira species in the environment.</title>
        <authorList>
            <person name="Vincent A.T."/>
            <person name="Schiettekatte O."/>
            <person name="Bourhy P."/>
            <person name="Veyrier F.J."/>
            <person name="Picardeau M."/>
        </authorList>
    </citation>
    <scope>NUCLEOTIDE SEQUENCE [LARGE SCALE GENOMIC DNA]</scope>
    <source>
        <strain evidence="1">201800299</strain>
    </source>
</reference>
<dbReference type="Proteomes" id="UP000298277">
    <property type="component" value="Unassembled WGS sequence"/>
</dbReference>
<proteinExistence type="predicted"/>
<sequence>MSQNKVIRQYEVTNIAFKKEGLEIRVRDNYSGRPYTLPEFPLNDDKVMNAFNSFRLDVNEICEMNLDSEETYLIQPTQITFKGKLGEGLQVQIEVTKKLPHSGDAWKFKTPKRFERSRDPKVRISEAMMTRIEYFKDSVNRMIREEGVLNVPKRAEQQLLFEGNSAA</sequence>
<protein>
    <submittedName>
        <fullName evidence="1">Uncharacterized protein</fullName>
    </submittedName>
</protein>
<evidence type="ECO:0000313" key="1">
    <source>
        <dbReference type="EMBL" id="TGK36189.1"/>
    </source>
</evidence>
<evidence type="ECO:0000313" key="2">
    <source>
        <dbReference type="Proteomes" id="UP000298277"/>
    </source>
</evidence>
<accession>A0A5F1YE96</accession>
<gene>
    <name evidence="1" type="ORF">EHQ17_04550</name>
</gene>
<dbReference type="EMBL" id="RQFA01000024">
    <property type="protein sequence ID" value="TGK36189.1"/>
    <property type="molecule type" value="Genomic_DNA"/>
</dbReference>
<name>A0A5F1YE96_9LEPT</name>